<organism evidence="3 4">
    <name type="scientific">Elasticomyces elasticus</name>
    <dbReference type="NCBI Taxonomy" id="574655"/>
    <lineage>
        <taxon>Eukaryota</taxon>
        <taxon>Fungi</taxon>
        <taxon>Dikarya</taxon>
        <taxon>Ascomycota</taxon>
        <taxon>Pezizomycotina</taxon>
        <taxon>Dothideomycetes</taxon>
        <taxon>Dothideomycetidae</taxon>
        <taxon>Mycosphaerellales</taxon>
        <taxon>Teratosphaeriaceae</taxon>
        <taxon>Elasticomyces</taxon>
    </lineage>
</organism>
<feature type="domain" description="Retrovirus-related Pol polyprotein from transposon TNT 1-94-like beta-barrel" evidence="2">
    <location>
        <begin position="12"/>
        <end position="93"/>
    </location>
</feature>
<comment type="caution">
    <text evidence="3">The sequence shown here is derived from an EMBL/GenBank/DDBJ whole genome shotgun (WGS) entry which is preliminary data.</text>
</comment>
<gene>
    <name evidence="3" type="ORF">LTR97_007628</name>
</gene>
<evidence type="ECO:0000313" key="4">
    <source>
        <dbReference type="Proteomes" id="UP001310594"/>
    </source>
</evidence>
<proteinExistence type="predicted"/>
<dbReference type="PANTHER" id="PTHR40628">
    <property type="entry name" value="CHROMO DOMAIN-CONTAINING PROTEIN"/>
    <property type="match status" value="1"/>
</dbReference>
<name>A0AAN7WEY0_9PEZI</name>
<dbReference type="InterPro" id="IPR054722">
    <property type="entry name" value="PolX-like_BBD"/>
</dbReference>
<feature type="region of interest" description="Disordered" evidence="1">
    <location>
        <begin position="236"/>
        <end position="258"/>
    </location>
</feature>
<dbReference type="AlphaFoldDB" id="A0AAN7WEY0"/>
<dbReference type="EMBL" id="JAVRQU010000011">
    <property type="protein sequence ID" value="KAK5697490.1"/>
    <property type="molecule type" value="Genomic_DNA"/>
</dbReference>
<dbReference type="Proteomes" id="UP001310594">
    <property type="component" value="Unassembled WGS sequence"/>
</dbReference>
<dbReference type="Pfam" id="PF22936">
    <property type="entry name" value="Pol_BBD"/>
    <property type="match status" value="1"/>
</dbReference>
<evidence type="ECO:0000313" key="3">
    <source>
        <dbReference type="EMBL" id="KAK5697490.1"/>
    </source>
</evidence>
<accession>A0AAN7WEY0</accession>
<evidence type="ECO:0000259" key="2">
    <source>
        <dbReference type="Pfam" id="PF22936"/>
    </source>
</evidence>
<sequence>MAPHGAAYNVDWIFPNNSNVHVATDLAWFTTYTAFPSRMGHLMSATAGTEVLGVGTVELEVRRSSTQGRSRKPCNKLVLEDVLYAPSYTCNILGGPIYDVHNVLTSGRVEDSKLTDRKTGATTGLLDLVKLWKLWLKGQPKGMSSLDPNGLNYINARWSESEMKRWQMHKASLASGVTSNATAKAAAGSTLSQLSEIEKKWLKEHYGGEFKFLQVHGLKMHNDEDREEGRSIMRTFMSNDESDNDDKDSEEEDEEDSFLRELEEDPMSHVGDYHFTSAQLDWIEKHYRHSGEFLISYGLKPYKVEDCEDGAAIVQSFMEEDQ</sequence>
<protein>
    <recommendedName>
        <fullName evidence="2">Retrovirus-related Pol polyprotein from transposon TNT 1-94-like beta-barrel domain-containing protein</fullName>
    </recommendedName>
</protein>
<feature type="compositionally biased region" description="Acidic residues" evidence="1">
    <location>
        <begin position="240"/>
        <end position="256"/>
    </location>
</feature>
<reference evidence="3" key="1">
    <citation type="submission" date="2023-08" db="EMBL/GenBank/DDBJ databases">
        <title>Black Yeasts Isolated from many extreme environments.</title>
        <authorList>
            <person name="Coleine C."/>
            <person name="Stajich J.E."/>
            <person name="Selbmann L."/>
        </authorList>
    </citation>
    <scope>NUCLEOTIDE SEQUENCE</scope>
    <source>
        <strain evidence="3">CCFEE 5810</strain>
    </source>
</reference>
<dbReference type="PANTHER" id="PTHR40628:SF1">
    <property type="entry name" value="CHROMO DOMAIN-CONTAINING PROTEIN"/>
    <property type="match status" value="1"/>
</dbReference>
<evidence type="ECO:0000256" key="1">
    <source>
        <dbReference type="SAM" id="MobiDB-lite"/>
    </source>
</evidence>